<evidence type="ECO:0000313" key="2">
    <source>
        <dbReference type="EMBL" id="WMX18782.1"/>
    </source>
</evidence>
<dbReference type="EMBL" id="OQ921331">
    <property type="protein sequence ID" value="WMX18782.1"/>
    <property type="molecule type" value="Genomic_DNA"/>
</dbReference>
<organism evidence="2 3">
    <name type="scientific">Escherichia phage vB_EcoP_PAS7</name>
    <dbReference type="NCBI Taxonomy" id="3053875"/>
    <lineage>
        <taxon>Viruses</taxon>
        <taxon>Duplodnaviria</taxon>
        <taxon>Heunggongvirae</taxon>
        <taxon>Uroviricota</taxon>
        <taxon>Caudoviricetes</taxon>
        <taxon>Autographivirales</taxon>
        <taxon>Autoscriptoviridae</taxon>
        <taxon>Slopekvirinae</taxon>
        <taxon>Cepavirus</taxon>
        <taxon>Cepavirus PAS7</taxon>
    </lineage>
</organism>
<keyword evidence="1" id="KW-0472">Membrane</keyword>
<reference evidence="2" key="1">
    <citation type="submission" date="2023-05" db="EMBL/GenBank/DDBJ databases">
        <title>Complete genome sequence of three non-O157 smooth Escherichia coli infecting phages.</title>
        <authorList>
            <person name="Pas C."/>
            <person name="Briers Y."/>
            <person name="Fieseler L."/>
        </authorList>
    </citation>
    <scope>NUCLEOTIDE SEQUENCE</scope>
</reference>
<keyword evidence="1" id="KW-1133">Transmembrane helix</keyword>
<accession>A0AA51VHB3</accession>
<protein>
    <submittedName>
        <fullName evidence="2">Uncharacterized protein</fullName>
    </submittedName>
</protein>
<evidence type="ECO:0000256" key="1">
    <source>
        <dbReference type="SAM" id="Phobius"/>
    </source>
</evidence>
<proteinExistence type="predicted"/>
<keyword evidence="3" id="KW-1185">Reference proteome</keyword>
<feature type="transmembrane region" description="Helical" evidence="1">
    <location>
        <begin position="6"/>
        <end position="25"/>
    </location>
</feature>
<keyword evidence="1" id="KW-0812">Transmembrane</keyword>
<dbReference type="Proteomes" id="UP001182171">
    <property type="component" value="Segment"/>
</dbReference>
<evidence type="ECO:0000313" key="3">
    <source>
        <dbReference type="Proteomes" id="UP001182171"/>
    </source>
</evidence>
<sequence length="34" mass="3958">MDLNTAWQMVMWPVCVVIAIILIIATEVEKRNKK</sequence>
<name>A0AA51VHB3_9CAUD</name>